<name>A0A4Q7ZQ38_9ACTN</name>
<dbReference type="OrthoDB" id="3386932at2"/>
<proteinExistence type="predicted"/>
<protein>
    <submittedName>
        <fullName evidence="2">Uncharacterized protein DUF1876</fullName>
    </submittedName>
</protein>
<organism evidence="2 3">
    <name type="scientific">Krasilnikovia cinnamomea</name>
    <dbReference type="NCBI Taxonomy" id="349313"/>
    <lineage>
        <taxon>Bacteria</taxon>
        <taxon>Bacillati</taxon>
        <taxon>Actinomycetota</taxon>
        <taxon>Actinomycetes</taxon>
        <taxon>Micromonosporales</taxon>
        <taxon>Micromonosporaceae</taxon>
        <taxon>Krasilnikovia</taxon>
    </lineage>
</organism>
<dbReference type="EMBL" id="SHKY01000001">
    <property type="protein sequence ID" value="RZU53218.1"/>
    <property type="molecule type" value="Genomic_DNA"/>
</dbReference>
<dbReference type="SUPFAM" id="SSF143212">
    <property type="entry name" value="Rv2632c-like"/>
    <property type="match status" value="1"/>
</dbReference>
<accession>A0A4Q7ZQ38</accession>
<dbReference type="Proteomes" id="UP000292564">
    <property type="component" value="Unassembled WGS sequence"/>
</dbReference>
<gene>
    <name evidence="2" type="ORF">EV385_5116</name>
</gene>
<feature type="region of interest" description="Disordered" evidence="1">
    <location>
        <begin position="26"/>
        <end position="52"/>
    </location>
</feature>
<keyword evidence="3" id="KW-1185">Reference proteome</keyword>
<dbReference type="InterPro" id="IPR015057">
    <property type="entry name" value="Rv2632c-like"/>
</dbReference>
<evidence type="ECO:0000313" key="3">
    <source>
        <dbReference type="Proteomes" id="UP000292564"/>
    </source>
</evidence>
<evidence type="ECO:0000256" key="1">
    <source>
        <dbReference type="SAM" id="MobiDB-lite"/>
    </source>
</evidence>
<dbReference type="Gene3D" id="3.30.160.240">
    <property type="entry name" value="Rv1738"/>
    <property type="match status" value="1"/>
</dbReference>
<dbReference type="Pfam" id="PF08962">
    <property type="entry name" value="Rv2632c-like"/>
    <property type="match status" value="1"/>
</dbReference>
<sequence>MTHIRTWNVEISISEHEDERNTYAEARLHSGARPMLRGEGQARRRPSDQEVPEIGDELAVARALSDLGHRLLEAAVADIEQFTDKPMRLAR</sequence>
<dbReference type="InterPro" id="IPR038070">
    <property type="entry name" value="Rv2632c-like_sf"/>
</dbReference>
<reference evidence="2 3" key="1">
    <citation type="submission" date="2019-02" db="EMBL/GenBank/DDBJ databases">
        <title>Sequencing the genomes of 1000 actinobacteria strains.</title>
        <authorList>
            <person name="Klenk H.-P."/>
        </authorList>
    </citation>
    <scope>NUCLEOTIDE SEQUENCE [LARGE SCALE GENOMIC DNA]</scope>
    <source>
        <strain evidence="2 3">DSM 45162</strain>
    </source>
</reference>
<evidence type="ECO:0000313" key="2">
    <source>
        <dbReference type="EMBL" id="RZU53218.1"/>
    </source>
</evidence>
<comment type="caution">
    <text evidence="2">The sequence shown here is derived from an EMBL/GenBank/DDBJ whole genome shotgun (WGS) entry which is preliminary data.</text>
</comment>
<dbReference type="AlphaFoldDB" id="A0A4Q7ZQ38"/>
<dbReference type="RefSeq" id="WP_130511730.1">
    <property type="nucleotide sequence ID" value="NZ_SHKY01000001.1"/>
</dbReference>